<evidence type="ECO:0000313" key="3">
    <source>
        <dbReference type="Proteomes" id="UP000242715"/>
    </source>
</evidence>
<feature type="compositionally biased region" description="Basic residues" evidence="1">
    <location>
        <begin position="194"/>
        <end position="203"/>
    </location>
</feature>
<accession>A0A2Z6N4A4</accession>
<proteinExistence type="predicted"/>
<dbReference type="Proteomes" id="UP000242715">
    <property type="component" value="Unassembled WGS sequence"/>
</dbReference>
<sequence>MQAIFGFQEVLEVVQNGYVIVGEEGTEAQKTLYRTNKKKDCKAIYLIHQSVDEINFDKISTCKTTKEAWDTLERCHTGGTKVKKVKLQALRKQYEHVEMEEQEKIEDYFSKVRVITNAMTLNGEVISDEQFCEKILRSLPAKFDYIVCTIEETKELANMTPTELLSTLQAREIRLKERSGEKDSDQALFAQLKNKGKKQWSKNKNKESKEDSKGKGKVES</sequence>
<keyword evidence="3" id="KW-1185">Reference proteome</keyword>
<organism evidence="2 3">
    <name type="scientific">Trifolium subterraneum</name>
    <name type="common">Subterranean clover</name>
    <dbReference type="NCBI Taxonomy" id="3900"/>
    <lineage>
        <taxon>Eukaryota</taxon>
        <taxon>Viridiplantae</taxon>
        <taxon>Streptophyta</taxon>
        <taxon>Embryophyta</taxon>
        <taxon>Tracheophyta</taxon>
        <taxon>Spermatophyta</taxon>
        <taxon>Magnoliopsida</taxon>
        <taxon>eudicotyledons</taxon>
        <taxon>Gunneridae</taxon>
        <taxon>Pentapetalae</taxon>
        <taxon>rosids</taxon>
        <taxon>fabids</taxon>
        <taxon>Fabales</taxon>
        <taxon>Fabaceae</taxon>
        <taxon>Papilionoideae</taxon>
        <taxon>50 kb inversion clade</taxon>
        <taxon>NPAAA clade</taxon>
        <taxon>Hologalegina</taxon>
        <taxon>IRL clade</taxon>
        <taxon>Trifolieae</taxon>
        <taxon>Trifolium</taxon>
    </lineage>
</organism>
<dbReference type="AlphaFoldDB" id="A0A2Z6N4A4"/>
<dbReference type="OrthoDB" id="1108004at2759"/>
<dbReference type="PANTHER" id="PTHR35317">
    <property type="entry name" value="OS04G0629600 PROTEIN"/>
    <property type="match status" value="1"/>
</dbReference>
<reference evidence="3" key="1">
    <citation type="journal article" date="2017" name="Front. Plant Sci.">
        <title>Climate Clever Clovers: New Paradigm to Reduce the Environmental Footprint of Ruminants by Breeding Low Methanogenic Forages Utilizing Haplotype Variation.</title>
        <authorList>
            <person name="Kaur P."/>
            <person name="Appels R."/>
            <person name="Bayer P.E."/>
            <person name="Keeble-Gagnere G."/>
            <person name="Wang J."/>
            <person name="Hirakawa H."/>
            <person name="Shirasawa K."/>
            <person name="Vercoe P."/>
            <person name="Stefanova K."/>
            <person name="Durmic Z."/>
            <person name="Nichols P."/>
            <person name="Revell C."/>
            <person name="Isobe S.N."/>
            <person name="Edwards D."/>
            <person name="Erskine W."/>
        </authorList>
    </citation>
    <scope>NUCLEOTIDE SEQUENCE [LARGE SCALE GENOMIC DNA]</scope>
    <source>
        <strain evidence="3">cv. Daliak</strain>
    </source>
</reference>
<evidence type="ECO:0000256" key="1">
    <source>
        <dbReference type="SAM" id="MobiDB-lite"/>
    </source>
</evidence>
<dbReference type="EMBL" id="DF973726">
    <property type="protein sequence ID" value="GAU38696.1"/>
    <property type="molecule type" value="Genomic_DNA"/>
</dbReference>
<protein>
    <submittedName>
        <fullName evidence="2">Uncharacterized protein</fullName>
    </submittedName>
</protein>
<feature type="region of interest" description="Disordered" evidence="1">
    <location>
        <begin position="177"/>
        <end position="220"/>
    </location>
</feature>
<gene>
    <name evidence="2" type="ORF">TSUD_54440</name>
</gene>
<feature type="compositionally biased region" description="Basic and acidic residues" evidence="1">
    <location>
        <begin position="204"/>
        <end position="220"/>
    </location>
</feature>
<dbReference type="PANTHER" id="PTHR35317:SF23">
    <property type="entry name" value="OS04G0629600 PROTEIN"/>
    <property type="match status" value="1"/>
</dbReference>
<evidence type="ECO:0000313" key="2">
    <source>
        <dbReference type="EMBL" id="GAU38696.1"/>
    </source>
</evidence>
<dbReference type="Pfam" id="PF14223">
    <property type="entry name" value="Retrotran_gag_2"/>
    <property type="match status" value="1"/>
</dbReference>
<name>A0A2Z6N4A4_TRISU</name>